<keyword evidence="2" id="KW-1003">Cell membrane</keyword>
<reference evidence="9 10" key="1">
    <citation type="submission" date="2019-03" db="EMBL/GenBank/DDBJ databases">
        <title>Genomic analyses of the natural microbiome of Caenorhabditis elegans.</title>
        <authorList>
            <person name="Samuel B."/>
        </authorList>
    </citation>
    <scope>NUCLEOTIDE SEQUENCE [LARGE SCALE GENOMIC DNA]</scope>
    <source>
        <strain evidence="9 10">JUb65</strain>
    </source>
</reference>
<evidence type="ECO:0000256" key="5">
    <source>
        <dbReference type="ARBA" id="ARBA00023136"/>
    </source>
</evidence>
<dbReference type="InterPro" id="IPR027379">
    <property type="entry name" value="CLS_N"/>
</dbReference>
<evidence type="ECO:0000256" key="1">
    <source>
        <dbReference type="ARBA" id="ARBA00004651"/>
    </source>
</evidence>
<keyword evidence="4 7" id="KW-1133">Transmembrane helix</keyword>
<protein>
    <submittedName>
        <fullName evidence="9">Phospholipase D-like protein</fullName>
    </submittedName>
</protein>
<comment type="subcellular location">
    <subcellularLocation>
        <location evidence="1">Cell membrane</location>
        <topology evidence="1">Multi-pass membrane protein</topology>
    </subcellularLocation>
</comment>
<feature type="region of interest" description="Disordered" evidence="6">
    <location>
        <begin position="65"/>
        <end position="133"/>
    </location>
</feature>
<feature type="compositionally biased region" description="Basic and acidic residues" evidence="6">
    <location>
        <begin position="88"/>
        <end position="133"/>
    </location>
</feature>
<evidence type="ECO:0000256" key="6">
    <source>
        <dbReference type="SAM" id="MobiDB-lite"/>
    </source>
</evidence>
<sequence>MVRLWLIVVVAAVAFTVYAVIDCATMPRQRVRSLRRGVWILLVIVLPVLGGVLWFLLGRAPATEPGGGSGYRGPEDDPDFLGGPSGPEQHRTDKDQDDETLRDLEQQFRDRERDRRRERGERDQRPDEGRTDR</sequence>
<evidence type="ECO:0000256" key="3">
    <source>
        <dbReference type="ARBA" id="ARBA00022692"/>
    </source>
</evidence>
<keyword evidence="3 7" id="KW-0812">Transmembrane</keyword>
<organism evidence="9 10">
    <name type="scientific">Curtobacterium flaccumfaciens</name>
    <dbReference type="NCBI Taxonomy" id="2035"/>
    <lineage>
        <taxon>Bacteria</taxon>
        <taxon>Bacillati</taxon>
        <taxon>Actinomycetota</taxon>
        <taxon>Actinomycetes</taxon>
        <taxon>Micrococcales</taxon>
        <taxon>Microbacteriaceae</taxon>
        <taxon>Curtobacterium</taxon>
    </lineage>
</organism>
<dbReference type="Pfam" id="PF13396">
    <property type="entry name" value="PLDc_N"/>
    <property type="match status" value="1"/>
</dbReference>
<gene>
    <name evidence="9" type="ORF">EDF64_102254</name>
</gene>
<dbReference type="GO" id="GO:0005886">
    <property type="term" value="C:plasma membrane"/>
    <property type="evidence" value="ECO:0007669"/>
    <property type="project" value="UniProtKB-SubCell"/>
</dbReference>
<evidence type="ECO:0000256" key="2">
    <source>
        <dbReference type="ARBA" id="ARBA00022475"/>
    </source>
</evidence>
<evidence type="ECO:0000313" key="10">
    <source>
        <dbReference type="Proteomes" id="UP000295764"/>
    </source>
</evidence>
<evidence type="ECO:0000256" key="7">
    <source>
        <dbReference type="SAM" id="Phobius"/>
    </source>
</evidence>
<dbReference type="RefSeq" id="WP_133518781.1">
    <property type="nucleotide sequence ID" value="NZ_SNVW01000002.1"/>
</dbReference>
<evidence type="ECO:0000313" key="9">
    <source>
        <dbReference type="EMBL" id="TDN45837.1"/>
    </source>
</evidence>
<proteinExistence type="predicted"/>
<keyword evidence="5 7" id="KW-0472">Membrane</keyword>
<dbReference type="OrthoDB" id="3298527at2"/>
<dbReference type="EMBL" id="SNVW01000002">
    <property type="protein sequence ID" value="TDN45837.1"/>
    <property type="molecule type" value="Genomic_DNA"/>
</dbReference>
<evidence type="ECO:0000259" key="8">
    <source>
        <dbReference type="Pfam" id="PF13396"/>
    </source>
</evidence>
<accession>A0A4R6DLZ1</accession>
<comment type="caution">
    <text evidence="9">The sequence shown here is derived from an EMBL/GenBank/DDBJ whole genome shotgun (WGS) entry which is preliminary data.</text>
</comment>
<evidence type="ECO:0000256" key="4">
    <source>
        <dbReference type="ARBA" id="ARBA00022989"/>
    </source>
</evidence>
<feature type="transmembrane region" description="Helical" evidence="7">
    <location>
        <begin position="38"/>
        <end position="57"/>
    </location>
</feature>
<feature type="domain" description="Cardiolipin synthase N-terminal" evidence="8">
    <location>
        <begin position="14"/>
        <end position="59"/>
    </location>
</feature>
<dbReference type="AlphaFoldDB" id="A0A4R6DLZ1"/>
<dbReference type="Proteomes" id="UP000295764">
    <property type="component" value="Unassembled WGS sequence"/>
</dbReference>
<name>A0A4R6DLZ1_9MICO</name>